<feature type="domain" description="HTH merR-type" evidence="5">
    <location>
        <begin position="12"/>
        <end position="81"/>
    </location>
</feature>
<name>A0ABQ4KWE8_SIMTE</name>
<proteinExistence type="predicted"/>
<evidence type="ECO:0000259" key="5">
    <source>
        <dbReference type="PROSITE" id="PS50937"/>
    </source>
</evidence>
<evidence type="ECO:0000313" key="7">
    <source>
        <dbReference type="Proteomes" id="UP000680670"/>
    </source>
</evidence>
<sequence length="148" mass="17387">MKRTRKGKGNSQFTISQVVDLTGIPVRLLREYDKRELLEPDRDVQTNRRIYSDQDLVYLLIITIFKSLGFTFREIRDILNEPSFCLETSVKNQIKVIDEKINNLLEVSVILNRILSSVQNDKQVVLSDIKNVFVKIHEDTSIFYKFYT</sequence>
<dbReference type="Gene3D" id="1.10.1660.10">
    <property type="match status" value="1"/>
</dbReference>
<dbReference type="PANTHER" id="PTHR30204">
    <property type="entry name" value="REDOX-CYCLING DRUG-SENSING TRANSCRIPTIONAL ACTIVATOR SOXR"/>
    <property type="match status" value="1"/>
</dbReference>
<dbReference type="SMART" id="SM00422">
    <property type="entry name" value="HTH_MERR"/>
    <property type="match status" value="1"/>
</dbReference>
<gene>
    <name evidence="6" type="ORF">J6TS1_18060</name>
</gene>
<dbReference type="EMBL" id="BORJ01000004">
    <property type="protein sequence ID" value="GIN95936.1"/>
    <property type="molecule type" value="Genomic_DNA"/>
</dbReference>
<comment type="caution">
    <text evidence="6">The sequence shown here is derived from an EMBL/GenBank/DDBJ whole genome shotgun (WGS) entry which is preliminary data.</text>
</comment>
<evidence type="ECO:0000313" key="6">
    <source>
        <dbReference type="EMBL" id="GIN95936.1"/>
    </source>
</evidence>
<keyword evidence="7" id="KW-1185">Reference proteome</keyword>
<organism evidence="6 7">
    <name type="scientific">Siminovitchia terrae</name>
    <name type="common">Bacillus terrae</name>
    <dbReference type="NCBI Taxonomy" id="1914933"/>
    <lineage>
        <taxon>Bacteria</taxon>
        <taxon>Bacillati</taxon>
        <taxon>Bacillota</taxon>
        <taxon>Bacilli</taxon>
        <taxon>Bacillales</taxon>
        <taxon>Bacillaceae</taxon>
        <taxon>Siminovitchia</taxon>
    </lineage>
</organism>
<dbReference type="RefSeq" id="WP_212953909.1">
    <property type="nucleotide sequence ID" value="NZ_BORJ01000004.1"/>
</dbReference>
<dbReference type="Pfam" id="PF13411">
    <property type="entry name" value="MerR_1"/>
    <property type="match status" value="1"/>
</dbReference>
<protein>
    <recommendedName>
        <fullName evidence="5">HTH merR-type domain-containing protein</fullName>
    </recommendedName>
</protein>
<reference evidence="6 7" key="1">
    <citation type="submission" date="2021-03" db="EMBL/GenBank/DDBJ databases">
        <title>Antimicrobial resistance genes in bacteria isolated from Japanese honey, and their potential for conferring macrolide and lincosamide resistance in the American foulbrood pathogen Paenibacillus larvae.</title>
        <authorList>
            <person name="Okamoto M."/>
            <person name="Kumagai M."/>
            <person name="Kanamori H."/>
            <person name="Takamatsu D."/>
        </authorList>
    </citation>
    <scope>NUCLEOTIDE SEQUENCE [LARGE SCALE GENOMIC DNA]</scope>
    <source>
        <strain evidence="6 7">J6TS1</strain>
    </source>
</reference>
<dbReference type="SUPFAM" id="SSF46955">
    <property type="entry name" value="Putative DNA-binding domain"/>
    <property type="match status" value="1"/>
</dbReference>
<keyword evidence="1" id="KW-0678">Repressor</keyword>
<dbReference type="Proteomes" id="UP000680670">
    <property type="component" value="Unassembled WGS sequence"/>
</dbReference>
<evidence type="ECO:0000256" key="1">
    <source>
        <dbReference type="ARBA" id="ARBA00022491"/>
    </source>
</evidence>
<dbReference type="InterPro" id="IPR047057">
    <property type="entry name" value="MerR_fam"/>
</dbReference>
<keyword evidence="2" id="KW-0805">Transcription regulation</keyword>
<evidence type="ECO:0000256" key="2">
    <source>
        <dbReference type="ARBA" id="ARBA00023015"/>
    </source>
</evidence>
<keyword evidence="3" id="KW-0238">DNA-binding</keyword>
<accession>A0ABQ4KWE8</accession>
<dbReference type="CDD" id="cd01106">
    <property type="entry name" value="HTH_TipAL-Mta"/>
    <property type="match status" value="1"/>
</dbReference>
<evidence type="ECO:0000256" key="3">
    <source>
        <dbReference type="ARBA" id="ARBA00023125"/>
    </source>
</evidence>
<evidence type="ECO:0000256" key="4">
    <source>
        <dbReference type="ARBA" id="ARBA00023163"/>
    </source>
</evidence>
<dbReference type="InterPro" id="IPR000551">
    <property type="entry name" value="MerR-type_HTH_dom"/>
</dbReference>
<keyword evidence="4" id="KW-0804">Transcription</keyword>
<dbReference type="PANTHER" id="PTHR30204:SF69">
    <property type="entry name" value="MERR-FAMILY TRANSCRIPTIONAL REGULATOR"/>
    <property type="match status" value="1"/>
</dbReference>
<dbReference type="PROSITE" id="PS50937">
    <property type="entry name" value="HTH_MERR_2"/>
    <property type="match status" value="1"/>
</dbReference>
<dbReference type="InterPro" id="IPR009061">
    <property type="entry name" value="DNA-bd_dom_put_sf"/>
</dbReference>